<dbReference type="SMART" id="SM00774">
    <property type="entry name" value="WRKY"/>
    <property type="match status" value="1"/>
</dbReference>
<sequence>MEMNSPHEKAVQAIRYGQRCAMRLKMRLDHPMADGGPVASYDLAKSIVESFSNAISILSAKPTTEDDQFSDLSSRDSSPSPQGSPSKKRKIDSTDSSENWRDDSPDPIYYDGYLWRKYGQKSIKKSNHQRSYYRCSYNKDHNCGARKHEQRIKDNPPVYRTTYFGHHTCKTEHNLDAIFIAGQDPVDDSKSAQMIRFGKDLTQENGSYSKGFSLSVKSEEDITREQTMDQYREINSNDQDCQDVIEEDLSSPSGSYPPSLSSGSESADFNSDLLFDNLDSWDHYDQFYFGLP</sequence>
<evidence type="ECO:0000256" key="2">
    <source>
        <dbReference type="ARBA" id="ARBA00023015"/>
    </source>
</evidence>
<dbReference type="SUPFAM" id="SSF118290">
    <property type="entry name" value="WRKY DNA-binding domain"/>
    <property type="match status" value="1"/>
</dbReference>
<comment type="subcellular location">
    <subcellularLocation>
        <location evidence="1">Nucleus</location>
    </subcellularLocation>
</comment>
<keyword evidence="9" id="KW-1185">Reference proteome</keyword>
<dbReference type="InterPro" id="IPR003657">
    <property type="entry name" value="WRKY_dom"/>
</dbReference>
<dbReference type="PROSITE" id="PS50811">
    <property type="entry name" value="WRKY"/>
    <property type="match status" value="1"/>
</dbReference>
<name>A0A8S2ALK8_ARAAE</name>
<evidence type="ECO:0000256" key="4">
    <source>
        <dbReference type="ARBA" id="ARBA00023163"/>
    </source>
</evidence>
<keyword evidence="3" id="KW-0238">DNA-binding</keyword>
<gene>
    <name evidence="8" type="ORF">AARE701A_LOCUS15871</name>
</gene>
<protein>
    <recommendedName>
        <fullName evidence="7">WRKY domain-containing protein</fullName>
    </recommendedName>
</protein>
<dbReference type="EMBL" id="LR999456">
    <property type="protein sequence ID" value="CAE6115056.1"/>
    <property type="molecule type" value="Genomic_DNA"/>
</dbReference>
<reference evidence="8" key="1">
    <citation type="submission" date="2021-01" db="EMBL/GenBank/DDBJ databases">
        <authorList>
            <person name="Bezrukov I."/>
        </authorList>
    </citation>
    <scope>NUCLEOTIDE SEQUENCE</scope>
</reference>
<accession>A0A8S2ALK8</accession>
<dbReference type="GO" id="GO:0005634">
    <property type="term" value="C:nucleus"/>
    <property type="evidence" value="ECO:0007669"/>
    <property type="project" value="UniProtKB-SubCell"/>
</dbReference>
<feature type="region of interest" description="Disordered" evidence="6">
    <location>
        <begin position="62"/>
        <end position="103"/>
    </location>
</feature>
<evidence type="ECO:0000256" key="3">
    <source>
        <dbReference type="ARBA" id="ARBA00023125"/>
    </source>
</evidence>
<dbReference type="AlphaFoldDB" id="A0A8S2ALK8"/>
<keyword evidence="4" id="KW-0804">Transcription</keyword>
<evidence type="ECO:0000256" key="6">
    <source>
        <dbReference type="SAM" id="MobiDB-lite"/>
    </source>
</evidence>
<feature type="domain" description="WRKY" evidence="7">
    <location>
        <begin position="104"/>
        <end position="172"/>
    </location>
</feature>
<evidence type="ECO:0000259" key="7">
    <source>
        <dbReference type="PROSITE" id="PS50811"/>
    </source>
</evidence>
<keyword evidence="2" id="KW-0805">Transcription regulation</keyword>
<feature type="compositionally biased region" description="Low complexity" evidence="6">
    <location>
        <begin position="250"/>
        <end position="266"/>
    </location>
</feature>
<dbReference type="PANTHER" id="PTHR31282">
    <property type="entry name" value="WRKY TRANSCRIPTION FACTOR 21-RELATED"/>
    <property type="match status" value="1"/>
</dbReference>
<keyword evidence="5" id="KW-0539">Nucleus</keyword>
<dbReference type="InterPro" id="IPR044810">
    <property type="entry name" value="WRKY_plant"/>
</dbReference>
<dbReference type="GO" id="GO:0043565">
    <property type="term" value="F:sequence-specific DNA binding"/>
    <property type="evidence" value="ECO:0007669"/>
    <property type="project" value="InterPro"/>
</dbReference>
<dbReference type="Gene3D" id="2.20.25.80">
    <property type="entry name" value="WRKY domain"/>
    <property type="match status" value="1"/>
</dbReference>
<dbReference type="Proteomes" id="UP000682877">
    <property type="component" value="Chromosome 6"/>
</dbReference>
<feature type="compositionally biased region" description="Low complexity" evidence="6">
    <location>
        <begin position="70"/>
        <end position="85"/>
    </location>
</feature>
<proteinExistence type="predicted"/>
<evidence type="ECO:0000256" key="5">
    <source>
        <dbReference type="ARBA" id="ARBA00023242"/>
    </source>
</evidence>
<dbReference type="InterPro" id="IPR036576">
    <property type="entry name" value="WRKY_dom_sf"/>
</dbReference>
<dbReference type="Pfam" id="PF03106">
    <property type="entry name" value="WRKY"/>
    <property type="match status" value="1"/>
</dbReference>
<evidence type="ECO:0000313" key="9">
    <source>
        <dbReference type="Proteomes" id="UP000682877"/>
    </source>
</evidence>
<feature type="region of interest" description="Disordered" evidence="6">
    <location>
        <begin position="247"/>
        <end position="266"/>
    </location>
</feature>
<dbReference type="GO" id="GO:0003700">
    <property type="term" value="F:DNA-binding transcription factor activity"/>
    <property type="evidence" value="ECO:0007669"/>
    <property type="project" value="InterPro"/>
</dbReference>
<evidence type="ECO:0000313" key="8">
    <source>
        <dbReference type="EMBL" id="CAE6115056.1"/>
    </source>
</evidence>
<evidence type="ECO:0000256" key="1">
    <source>
        <dbReference type="ARBA" id="ARBA00004123"/>
    </source>
</evidence>
<organism evidence="8 9">
    <name type="scientific">Arabidopsis arenosa</name>
    <name type="common">Sand rock-cress</name>
    <name type="synonym">Cardaminopsis arenosa</name>
    <dbReference type="NCBI Taxonomy" id="38785"/>
    <lineage>
        <taxon>Eukaryota</taxon>
        <taxon>Viridiplantae</taxon>
        <taxon>Streptophyta</taxon>
        <taxon>Embryophyta</taxon>
        <taxon>Tracheophyta</taxon>
        <taxon>Spermatophyta</taxon>
        <taxon>Magnoliopsida</taxon>
        <taxon>eudicotyledons</taxon>
        <taxon>Gunneridae</taxon>
        <taxon>Pentapetalae</taxon>
        <taxon>rosids</taxon>
        <taxon>malvids</taxon>
        <taxon>Brassicales</taxon>
        <taxon>Brassicaceae</taxon>
        <taxon>Camelineae</taxon>
        <taxon>Arabidopsis</taxon>
    </lineage>
</organism>